<dbReference type="FunFam" id="1.20.5.5200:FF:000001">
    <property type="entry name" value="Stimulator of interferon genes protein"/>
    <property type="match status" value="1"/>
</dbReference>
<name>A0AAU9XQD9_9CNID</name>
<dbReference type="Pfam" id="PF15009">
    <property type="entry name" value="STING_LBD"/>
    <property type="match status" value="1"/>
</dbReference>
<evidence type="ECO:0000313" key="10">
    <source>
        <dbReference type="EMBL" id="CAH3153439.1"/>
    </source>
</evidence>
<dbReference type="GO" id="GO:0035438">
    <property type="term" value="F:cyclic-di-GMP binding"/>
    <property type="evidence" value="ECO:0007669"/>
    <property type="project" value="TreeGrafter"/>
</dbReference>
<evidence type="ECO:0000256" key="7">
    <source>
        <dbReference type="SAM" id="Phobius"/>
    </source>
</evidence>
<keyword evidence="2" id="KW-0399">Innate immunity</keyword>
<dbReference type="GO" id="GO:0061507">
    <property type="term" value="F:2',3'-cyclic GMP-AMP binding"/>
    <property type="evidence" value="ECO:0007669"/>
    <property type="project" value="TreeGrafter"/>
</dbReference>
<dbReference type="GO" id="GO:0005776">
    <property type="term" value="C:autophagosome"/>
    <property type="evidence" value="ECO:0007669"/>
    <property type="project" value="TreeGrafter"/>
</dbReference>
<dbReference type="GO" id="GO:0045087">
    <property type="term" value="P:innate immune response"/>
    <property type="evidence" value="ECO:0007669"/>
    <property type="project" value="UniProtKB-KW"/>
</dbReference>
<dbReference type="AlphaFoldDB" id="A0AAU9XQD9"/>
<dbReference type="EMBL" id="CALNXJ010000053">
    <property type="protein sequence ID" value="CAH3153439.1"/>
    <property type="molecule type" value="Genomic_DNA"/>
</dbReference>
<organism evidence="10 11">
    <name type="scientific">Pocillopora meandrina</name>
    <dbReference type="NCBI Taxonomy" id="46732"/>
    <lineage>
        <taxon>Eukaryota</taxon>
        <taxon>Metazoa</taxon>
        <taxon>Cnidaria</taxon>
        <taxon>Anthozoa</taxon>
        <taxon>Hexacorallia</taxon>
        <taxon>Scleractinia</taxon>
        <taxon>Astrocoeniina</taxon>
        <taxon>Pocilloporidae</taxon>
        <taxon>Pocillopora</taxon>
    </lineage>
</organism>
<dbReference type="GO" id="GO:0032481">
    <property type="term" value="P:positive regulation of type I interferon production"/>
    <property type="evidence" value="ECO:0007669"/>
    <property type="project" value="InterPro"/>
</dbReference>
<comment type="caution">
    <text evidence="10">The sequence shown here is derived from an EMBL/GenBank/DDBJ whole genome shotgun (WGS) entry which is preliminary data.</text>
</comment>
<dbReference type="InterPro" id="IPR038623">
    <property type="entry name" value="STING_C_sf"/>
</dbReference>
<dbReference type="PANTHER" id="PTHR34339:SF1">
    <property type="entry name" value="STIMULATOR OF INTERFERON GENES PROTEIN"/>
    <property type="match status" value="1"/>
</dbReference>
<dbReference type="GO" id="GO:0016239">
    <property type="term" value="P:positive regulation of macroautophagy"/>
    <property type="evidence" value="ECO:0007669"/>
    <property type="project" value="TreeGrafter"/>
</dbReference>
<feature type="transmembrane region" description="Helical" evidence="7">
    <location>
        <begin position="31"/>
        <end position="50"/>
    </location>
</feature>
<comment type="subcellular location">
    <subcellularLocation>
        <location evidence="1">Membrane</location>
        <topology evidence="1">Multi-pass membrane protein</topology>
    </subcellularLocation>
</comment>
<dbReference type="InterPro" id="IPR055434">
    <property type="entry name" value="STING_TM"/>
</dbReference>
<evidence type="ECO:0000259" key="9">
    <source>
        <dbReference type="Pfam" id="PF23417"/>
    </source>
</evidence>
<feature type="domain" description="STING transmembrane" evidence="9">
    <location>
        <begin position="63"/>
        <end position="178"/>
    </location>
</feature>
<keyword evidence="6 7" id="KW-0472">Membrane</keyword>
<evidence type="ECO:0000256" key="5">
    <source>
        <dbReference type="ARBA" id="ARBA00022989"/>
    </source>
</evidence>
<keyword evidence="4" id="KW-0391">Immunity</keyword>
<proteinExistence type="predicted"/>
<dbReference type="Gene3D" id="1.20.5.5200">
    <property type="match status" value="1"/>
</dbReference>
<dbReference type="Pfam" id="PF23417">
    <property type="entry name" value="STING_TM"/>
    <property type="match status" value="1"/>
</dbReference>
<dbReference type="GO" id="GO:0061709">
    <property type="term" value="P:reticulophagy"/>
    <property type="evidence" value="ECO:0007669"/>
    <property type="project" value="TreeGrafter"/>
</dbReference>
<accession>A0AAU9XQD9</accession>
<dbReference type="GO" id="GO:0002218">
    <property type="term" value="P:activation of innate immune response"/>
    <property type="evidence" value="ECO:0007669"/>
    <property type="project" value="InterPro"/>
</dbReference>
<reference evidence="10 11" key="1">
    <citation type="submission" date="2022-05" db="EMBL/GenBank/DDBJ databases">
        <authorList>
            <consortium name="Genoscope - CEA"/>
            <person name="William W."/>
        </authorList>
    </citation>
    <scope>NUCLEOTIDE SEQUENCE [LARGE SCALE GENOMIC DNA]</scope>
</reference>
<evidence type="ECO:0000313" key="11">
    <source>
        <dbReference type="Proteomes" id="UP001159428"/>
    </source>
</evidence>
<dbReference type="Gene3D" id="3.40.50.12100">
    <property type="entry name" value="Stimulator of interferon genes protein"/>
    <property type="match status" value="1"/>
</dbReference>
<dbReference type="Proteomes" id="UP001159428">
    <property type="component" value="Unassembled WGS sequence"/>
</dbReference>
<keyword evidence="3 7" id="KW-0812">Transmembrane</keyword>
<evidence type="ECO:0008006" key="12">
    <source>
        <dbReference type="Google" id="ProtNLM"/>
    </source>
</evidence>
<dbReference type="InterPro" id="IPR029158">
    <property type="entry name" value="STING"/>
</dbReference>
<evidence type="ECO:0000256" key="1">
    <source>
        <dbReference type="ARBA" id="ARBA00004141"/>
    </source>
</evidence>
<gene>
    <name evidence="10" type="ORF">PMEA_00027114</name>
</gene>
<protein>
    <recommendedName>
        <fullName evidence="12">Stimulator of interferon genes protein</fullName>
    </recommendedName>
</protein>
<evidence type="ECO:0000256" key="2">
    <source>
        <dbReference type="ARBA" id="ARBA00022588"/>
    </source>
</evidence>
<keyword evidence="5 7" id="KW-1133">Transmembrane helix</keyword>
<dbReference type="InterPro" id="IPR055432">
    <property type="entry name" value="STING_LBD"/>
</dbReference>
<evidence type="ECO:0000256" key="4">
    <source>
        <dbReference type="ARBA" id="ARBA00022859"/>
    </source>
</evidence>
<dbReference type="GO" id="GO:0000045">
    <property type="term" value="P:autophagosome assembly"/>
    <property type="evidence" value="ECO:0007669"/>
    <property type="project" value="TreeGrafter"/>
</dbReference>
<dbReference type="GO" id="GO:0005789">
    <property type="term" value="C:endoplasmic reticulum membrane"/>
    <property type="evidence" value="ECO:0007669"/>
    <property type="project" value="TreeGrafter"/>
</dbReference>
<sequence>MAENHLPQGDDVAQQENNGFGPLFKRRGKTATFTSVIAVLIISAMLFFTVKGKEKKLPSLEFTIALQTLSVVLGEMIRRLILVSEEFKHISTRYQGNWKRIFKATFTIDFCMRSLLAAIISTFIVCCHQLNEGYEILSRPDLVILFFLNSFLVGQLSYLVGLRQLSPVETSDLIEKENKNVADGLAWGYYFGYLRLVLPKLKDQIGKSELSRYEITKKKLFILLPKTCYTFADIVDADSRVTWVGKLPELKINRGGIKERIYRHAVYKIEMPRPDGTVEGYHFILEYTTPLMNLYDMSAHADAPFNGEERDHQVVLFIRKLREILENSEECRGTYELVPISGRNSNEISNVLIEMHNAARMDIDNPEANGVHKPEQEQL</sequence>
<keyword evidence="11" id="KW-1185">Reference proteome</keyword>
<dbReference type="PANTHER" id="PTHR34339">
    <property type="entry name" value="STIMULATOR OF INTERFERON GENES PROTEIN"/>
    <property type="match status" value="1"/>
</dbReference>
<evidence type="ECO:0000256" key="3">
    <source>
        <dbReference type="ARBA" id="ARBA00022692"/>
    </source>
</evidence>
<evidence type="ECO:0000259" key="8">
    <source>
        <dbReference type="Pfam" id="PF15009"/>
    </source>
</evidence>
<feature type="domain" description="STING ligand-binding" evidence="8">
    <location>
        <begin position="180"/>
        <end position="349"/>
    </location>
</feature>
<evidence type="ECO:0000256" key="6">
    <source>
        <dbReference type="ARBA" id="ARBA00023136"/>
    </source>
</evidence>